<feature type="region of interest" description="Disordered" evidence="1">
    <location>
        <begin position="258"/>
        <end position="286"/>
    </location>
</feature>
<keyword evidence="3" id="KW-1185">Reference proteome</keyword>
<organism evidence="2 3">
    <name type="scientific">Ustilago trichophora</name>
    <dbReference type="NCBI Taxonomy" id="86804"/>
    <lineage>
        <taxon>Eukaryota</taxon>
        <taxon>Fungi</taxon>
        <taxon>Dikarya</taxon>
        <taxon>Basidiomycota</taxon>
        <taxon>Ustilaginomycotina</taxon>
        <taxon>Ustilaginomycetes</taxon>
        <taxon>Ustilaginales</taxon>
        <taxon>Ustilaginaceae</taxon>
        <taxon>Ustilago</taxon>
    </lineage>
</organism>
<feature type="region of interest" description="Disordered" evidence="1">
    <location>
        <begin position="659"/>
        <end position="681"/>
    </location>
</feature>
<feature type="compositionally biased region" description="Low complexity" evidence="1">
    <location>
        <begin position="1366"/>
        <end position="1379"/>
    </location>
</feature>
<feature type="region of interest" description="Disordered" evidence="1">
    <location>
        <begin position="1273"/>
        <end position="1528"/>
    </location>
</feature>
<feature type="compositionally biased region" description="Low complexity" evidence="1">
    <location>
        <begin position="373"/>
        <end position="387"/>
    </location>
</feature>
<feature type="region of interest" description="Disordered" evidence="1">
    <location>
        <begin position="1"/>
        <end position="175"/>
    </location>
</feature>
<feature type="region of interest" description="Disordered" evidence="1">
    <location>
        <begin position="198"/>
        <end position="220"/>
    </location>
</feature>
<feature type="compositionally biased region" description="Polar residues" evidence="1">
    <location>
        <begin position="1380"/>
        <end position="1392"/>
    </location>
</feature>
<feature type="compositionally biased region" description="Polar residues" evidence="1">
    <location>
        <begin position="121"/>
        <end position="155"/>
    </location>
</feature>
<feature type="compositionally biased region" description="Polar residues" evidence="1">
    <location>
        <begin position="351"/>
        <end position="372"/>
    </location>
</feature>
<feature type="compositionally biased region" description="Low complexity" evidence="1">
    <location>
        <begin position="1398"/>
        <end position="1414"/>
    </location>
</feature>
<feature type="region of interest" description="Disordered" evidence="1">
    <location>
        <begin position="1688"/>
        <end position="1731"/>
    </location>
</feature>
<feature type="compositionally biased region" description="Polar residues" evidence="1">
    <location>
        <begin position="785"/>
        <end position="799"/>
    </location>
</feature>
<evidence type="ECO:0000313" key="2">
    <source>
        <dbReference type="EMBL" id="SPO29668.1"/>
    </source>
</evidence>
<dbReference type="EMBL" id="OOIN01000029">
    <property type="protein sequence ID" value="SPO29668.1"/>
    <property type="molecule type" value="Genomic_DNA"/>
</dbReference>
<dbReference type="Proteomes" id="UP000324022">
    <property type="component" value="Unassembled WGS sequence"/>
</dbReference>
<feature type="region of interest" description="Disordered" evidence="1">
    <location>
        <begin position="1962"/>
        <end position="2063"/>
    </location>
</feature>
<feature type="compositionally biased region" description="Polar residues" evidence="1">
    <location>
        <begin position="326"/>
        <end position="336"/>
    </location>
</feature>
<evidence type="ECO:0000313" key="3">
    <source>
        <dbReference type="Proteomes" id="UP000324022"/>
    </source>
</evidence>
<feature type="compositionally biased region" description="Polar residues" evidence="1">
    <location>
        <begin position="1908"/>
        <end position="1917"/>
    </location>
</feature>
<feature type="region of interest" description="Disordered" evidence="1">
    <location>
        <begin position="915"/>
        <end position="1093"/>
    </location>
</feature>
<feature type="compositionally biased region" description="Polar residues" evidence="1">
    <location>
        <begin position="923"/>
        <end position="940"/>
    </location>
</feature>
<feature type="region of interest" description="Disordered" evidence="1">
    <location>
        <begin position="754"/>
        <end position="834"/>
    </location>
</feature>
<evidence type="ECO:0000256" key="1">
    <source>
        <dbReference type="SAM" id="MobiDB-lite"/>
    </source>
</evidence>
<feature type="region of interest" description="Disordered" evidence="1">
    <location>
        <begin position="1809"/>
        <end position="1832"/>
    </location>
</feature>
<reference evidence="2 3" key="1">
    <citation type="submission" date="2018-03" db="EMBL/GenBank/DDBJ databases">
        <authorList>
            <person name="Guldener U."/>
        </authorList>
    </citation>
    <scope>NUCLEOTIDE SEQUENCE [LARGE SCALE GENOMIC DNA]</scope>
    <source>
        <strain evidence="2 3">NBRC100155</strain>
    </source>
</reference>
<feature type="region of interest" description="Disordered" evidence="1">
    <location>
        <begin position="298"/>
        <end position="395"/>
    </location>
</feature>
<feature type="compositionally biased region" description="Polar residues" evidence="1">
    <location>
        <begin position="1692"/>
        <end position="1708"/>
    </location>
</feature>
<sequence length="2063" mass="216547">MQAATPPIHGATPVGPSISPSSAATIPLSSSQDPSPRHSRSQPHAPGSSTENNALRFVANHHRQHNPNDPKLRANPSFKSRRSSLLGSVLKSKSKDESRKLAKTLSSARAPPPLAPIPRVSSATSHQQHTNSLPTSNAARVTGRTSNVNLDNSPTRTHDVTHQHPSSNVTHTSTPDAHAVHSQSFSHDAKPHLFLLGDSPPTASFPSPTDLPEGSTSTCSSSATAKAINFASSSAPITSLSMDAPFLPTSAAQLSGQAACQDLPSASPPVEAVTADSSPPAPTNAFRTLTSQNRIEMQDQSYSGPSSPLPAGAASSRATETGLHASPTSTPAQQASLPIITRTIVPDDTNHVGSQHLSTSPGTTTNAELNTVSPLSSSRSYPSAALSDGSAPEQSLNLAPQRLSQSTSAFVTSPQRFSSLGRKSAARLTLDTDVQSPAELPRGLARDINEELDSPTSPEMIGARTERRMSMLDFLTADPASDASPQLALASLSAENLPRSLQPASRPGLRSSAPVPPSIPLVQASHQLRLEAAAARGAKVLQPRKIDLCDHVRVGVEPLIDRLTMFGSMQSSSNYSLAGTVVVEVPKLNVPRLSAAAAVARDGSTSDHPSVHVEALTVRFVGYSVYVDATGRFNSIRLAEISQELLQPQGFFCPVGMVETGESPTSPEDTTENTASRDASQQTLKYETEFDLSIPGWLPASQRSRFGATFYCVQATAIVQGQAILSALSGFDAFGGDGWQSPTSPWNLARSLESELREAADGKSAAERKDGTRSPPAGTVKSKTKTTWLNKTAKQLQLRSSKKPTGTEAEQGSSISDSRRGSGSKDVIPVSVKHDPLFSKTTEASNQLLPTGQHSIRSECLSILVRRCRDVVPVPVARLARLATASQVMRADGTTPSLSQSMLALARLQDVSDAAAHREAMPTSESTGPARSHLPTSVSAPMSLAAHAENGQSETARVPVPPPNSGIDEVATLSPEGNTDAAVNDARPTLAPSPRIDANPRGWGQDPASAASERHRASDAEREIMSRAPSAFDAPRDPAKLAAATSGMTPSATLPNLPSSMSRASSLFDSRFGNANSPPRTSSRSASAGRSSAPLRHFVHRPTLHLPPVLGLTPDKDAAGGLNFSLTLSLPSHVHVAGPKSDVLSFGVQIDLGRTEGWGALKKWGGLRLKDMELVCLQTERHSSMPSRSFCAAFPVPPPPNKVDAADLPVVTTSRKTPSVSNDTQQQAAEMRLRQSYDRSLVLGHVELANQGKAPHPIEHNVERIRTTIVGPPPFVLKKRGQEVDKEAADKSRKGKAKININSSNPADRPTGFSRSPSRGSPAGSGTNTPDGSSQGAGTSGLRAAFAPAAQVNSGSRMSVMQPRPRALARSNNSSSSSLRQAFQGSDGSGTMQPAPRPSTAGAGLASGSSPNGPVRSRRPVPFDLGSASETVTTRRDMLASGLDADGTDPDMPFADAANLLSQPGSQTSRSTVRTNSDGPAPSHASESETQRRIMGDGATTRMGVSSSVTTRSSGRPAPAPAPRRSRFENAISRLSTFASSMLEQPNEVSAAGGSTHETRASTNAPADANGAAAASLRASYAFSGDDGQGVDLTKGRVRMTINLPLVSSDLDAARKAGSAQLISDFESPYVRVRHKLKVKLGFGLRSNVALGEDGEEWAQTLVMCVPVRFTEAPPKEVQEQFGPVRIVPGDAQSSTTVDPLASDQSRAAESDLATGQGPTETRSATRPGLPETFAEPLLPAYAQLFREDGSRLADEGEDLPRYPGRMSVVGEIDEDPALDTDAVDDGHGAMPAANLQASNVLSTVDEAHVSGSSASDMPSASTMLGNGPHSMFSTELPRDQAATLPRLSSLASVPMPMDRTTSLPGNRLLTRATSSSMFGLRTSPSHPVLPGSSQSATSSPYVERSSKNTATKSRVGSSAFDPLPARPGMRRRSATTASLVTFSRITPAEVLDEALVTSALDDEEDRMDGMQPSHTLDSLTGRSRHVLQGGMDGSGQDDDDEEEGEELDVEDEDDMDGMHSPEADSEAGHGMMGMHIHSHSNGGLSGSEGDGETVDVEVGRAL</sequence>
<feature type="compositionally biased region" description="Polar residues" evidence="1">
    <location>
        <begin position="1327"/>
        <end position="1337"/>
    </location>
</feature>
<feature type="compositionally biased region" description="Low complexity" evidence="1">
    <location>
        <begin position="1309"/>
        <end position="1326"/>
    </location>
</feature>
<feature type="compositionally biased region" description="Basic and acidic residues" evidence="1">
    <location>
        <begin position="1012"/>
        <end position="1025"/>
    </location>
</feature>
<feature type="compositionally biased region" description="Low complexity" evidence="1">
    <location>
        <begin position="1504"/>
        <end position="1517"/>
    </location>
</feature>
<feature type="compositionally biased region" description="Low complexity" evidence="1">
    <location>
        <begin position="1077"/>
        <end position="1093"/>
    </location>
</feature>
<feature type="compositionally biased region" description="Polar residues" evidence="1">
    <location>
        <begin position="1460"/>
        <end position="1478"/>
    </location>
</feature>
<feature type="compositionally biased region" description="Polar residues" evidence="1">
    <location>
        <begin position="163"/>
        <end position="175"/>
    </location>
</feature>
<feature type="compositionally biased region" description="Low complexity" evidence="1">
    <location>
        <begin position="301"/>
        <end position="316"/>
    </location>
</feature>
<feature type="compositionally biased region" description="Low complexity" evidence="1">
    <location>
        <begin position="16"/>
        <end position="31"/>
    </location>
</feature>
<feature type="compositionally biased region" description="Polar residues" evidence="1">
    <location>
        <begin position="662"/>
        <end position="681"/>
    </location>
</feature>
<feature type="compositionally biased region" description="Polar residues" evidence="1">
    <location>
        <begin position="1876"/>
        <end position="1901"/>
    </location>
</feature>
<feature type="compositionally biased region" description="Low complexity" evidence="1">
    <location>
        <begin position="1811"/>
        <end position="1822"/>
    </location>
</feature>
<feature type="compositionally biased region" description="Basic and acidic residues" evidence="1">
    <location>
        <begin position="1280"/>
        <end position="1292"/>
    </location>
</feature>
<feature type="region of interest" description="Disordered" evidence="1">
    <location>
        <begin position="1543"/>
        <end position="1567"/>
    </location>
</feature>
<name>A0A5C3EGL2_9BASI</name>
<feature type="compositionally biased region" description="Polar residues" evidence="1">
    <location>
        <begin position="1046"/>
        <end position="1076"/>
    </location>
</feature>
<accession>A0A5C3EGL2</accession>
<feature type="compositionally biased region" description="Polar residues" evidence="1">
    <location>
        <begin position="1973"/>
        <end position="1982"/>
    </location>
</feature>
<feature type="compositionally biased region" description="Basic and acidic residues" evidence="1">
    <location>
        <begin position="754"/>
        <end position="772"/>
    </location>
</feature>
<proteinExistence type="predicted"/>
<feature type="compositionally biased region" description="Basic and acidic residues" evidence="1">
    <location>
        <begin position="1486"/>
        <end position="1495"/>
    </location>
</feature>
<feature type="region of interest" description="Disordered" evidence="1">
    <location>
        <begin position="1876"/>
        <end position="1935"/>
    </location>
</feature>
<gene>
    <name evidence="2" type="ORF">UTRI_05490</name>
</gene>
<feature type="compositionally biased region" description="Acidic residues" evidence="1">
    <location>
        <begin position="1996"/>
        <end position="2016"/>
    </location>
</feature>
<dbReference type="OrthoDB" id="1638493at2759"/>
<protein>
    <submittedName>
        <fullName evidence="2">Uncharacterized protein</fullName>
    </submittedName>
</protein>
<feature type="compositionally biased region" description="Low complexity" evidence="1">
    <location>
        <begin position="2029"/>
        <end position="2043"/>
    </location>
</feature>